<evidence type="ECO:0000256" key="6">
    <source>
        <dbReference type="SAM" id="Phobius"/>
    </source>
</evidence>
<evidence type="ECO:0000313" key="7">
    <source>
        <dbReference type="EMBL" id="MPN06498.1"/>
    </source>
</evidence>
<keyword evidence="2" id="KW-0813">Transport</keyword>
<keyword evidence="5 6" id="KW-0472">Membrane</keyword>
<dbReference type="PANTHER" id="PTHR42718">
    <property type="entry name" value="MAJOR FACILITATOR SUPERFAMILY MULTIDRUG TRANSPORTER MFSC"/>
    <property type="match status" value="1"/>
</dbReference>
<proteinExistence type="predicted"/>
<keyword evidence="4 6" id="KW-1133">Transmembrane helix</keyword>
<evidence type="ECO:0000256" key="4">
    <source>
        <dbReference type="ARBA" id="ARBA00022989"/>
    </source>
</evidence>
<feature type="transmembrane region" description="Helical" evidence="6">
    <location>
        <begin position="125"/>
        <end position="146"/>
    </location>
</feature>
<feature type="transmembrane region" description="Helical" evidence="6">
    <location>
        <begin position="20"/>
        <end position="39"/>
    </location>
</feature>
<evidence type="ECO:0000256" key="2">
    <source>
        <dbReference type="ARBA" id="ARBA00022448"/>
    </source>
</evidence>
<evidence type="ECO:0000256" key="1">
    <source>
        <dbReference type="ARBA" id="ARBA00004141"/>
    </source>
</evidence>
<dbReference type="SUPFAM" id="SSF103473">
    <property type="entry name" value="MFS general substrate transporter"/>
    <property type="match status" value="1"/>
</dbReference>
<organism evidence="7">
    <name type="scientific">bioreactor metagenome</name>
    <dbReference type="NCBI Taxonomy" id="1076179"/>
    <lineage>
        <taxon>unclassified sequences</taxon>
        <taxon>metagenomes</taxon>
        <taxon>ecological metagenomes</taxon>
    </lineage>
</organism>
<evidence type="ECO:0000256" key="5">
    <source>
        <dbReference type="ARBA" id="ARBA00023136"/>
    </source>
</evidence>
<reference evidence="7" key="1">
    <citation type="submission" date="2019-08" db="EMBL/GenBank/DDBJ databases">
        <authorList>
            <person name="Kucharzyk K."/>
            <person name="Murdoch R.W."/>
            <person name="Higgins S."/>
            <person name="Loffler F."/>
        </authorList>
    </citation>
    <scope>NUCLEOTIDE SEQUENCE</scope>
</reference>
<evidence type="ECO:0008006" key="8">
    <source>
        <dbReference type="Google" id="ProtNLM"/>
    </source>
</evidence>
<feature type="transmembrane region" description="Helical" evidence="6">
    <location>
        <begin position="87"/>
        <end position="105"/>
    </location>
</feature>
<sequence length="163" mass="17111">MLAATFPIVGRLADKQPTHWLVSIGVALLALSFALMILVSASTALWLLALFIVVGRIGLGFILPSLNLGAMRPLDKSLIAQGSSTISFIRMLGGAAGVSLCGIVLQWRMAVHAADPTLNAKAAQLISFHECFALLTAVCLIALAAATQLRSPHPAQVNAQTKE</sequence>
<evidence type="ECO:0000256" key="3">
    <source>
        <dbReference type="ARBA" id="ARBA00022692"/>
    </source>
</evidence>
<dbReference type="InterPro" id="IPR036259">
    <property type="entry name" value="MFS_trans_sf"/>
</dbReference>
<gene>
    <name evidence="7" type="ORF">SDC9_153754</name>
</gene>
<dbReference type="EMBL" id="VSSQ01052402">
    <property type="protein sequence ID" value="MPN06498.1"/>
    <property type="molecule type" value="Genomic_DNA"/>
</dbReference>
<dbReference type="PANTHER" id="PTHR42718:SF9">
    <property type="entry name" value="MAJOR FACILITATOR SUPERFAMILY MULTIDRUG TRANSPORTER MFSC"/>
    <property type="match status" value="1"/>
</dbReference>
<name>A0A645EWS5_9ZZZZ</name>
<comment type="caution">
    <text evidence="7">The sequence shown here is derived from an EMBL/GenBank/DDBJ whole genome shotgun (WGS) entry which is preliminary data.</text>
</comment>
<keyword evidence="3 6" id="KW-0812">Transmembrane</keyword>
<feature type="transmembrane region" description="Helical" evidence="6">
    <location>
        <begin position="45"/>
        <end position="66"/>
    </location>
</feature>
<comment type="subcellular location">
    <subcellularLocation>
        <location evidence="1">Membrane</location>
        <topology evidence="1">Multi-pass membrane protein</topology>
    </subcellularLocation>
</comment>
<accession>A0A645EWS5</accession>
<dbReference type="AlphaFoldDB" id="A0A645EWS5"/>
<protein>
    <recommendedName>
        <fullName evidence="8">Major facilitator superfamily (MFS) profile domain-containing protein</fullName>
    </recommendedName>
</protein>
<dbReference type="GO" id="GO:0016020">
    <property type="term" value="C:membrane"/>
    <property type="evidence" value="ECO:0007669"/>
    <property type="project" value="UniProtKB-SubCell"/>
</dbReference>
<dbReference type="Gene3D" id="1.20.1250.20">
    <property type="entry name" value="MFS general substrate transporter like domains"/>
    <property type="match status" value="1"/>
</dbReference>